<dbReference type="Gene3D" id="3.80.10.10">
    <property type="entry name" value="Ribonuclease Inhibitor"/>
    <property type="match status" value="1"/>
</dbReference>
<dbReference type="Proteomes" id="UP001372338">
    <property type="component" value="Unassembled WGS sequence"/>
</dbReference>
<dbReference type="InterPro" id="IPR032675">
    <property type="entry name" value="LRR_dom_sf"/>
</dbReference>
<evidence type="ECO:0000256" key="4">
    <source>
        <dbReference type="ARBA" id="ARBA00022737"/>
    </source>
</evidence>
<evidence type="ECO:0000256" key="6">
    <source>
        <dbReference type="ARBA" id="ARBA00023180"/>
    </source>
</evidence>
<sequence>MVLRRLTDIRHICNRQLDDQFYEDDQFLALDILGSTKWRVNKRLLGVVESIWDGGGSIAGLIDREDEPEEIPWAKHYYINDVSLSIILLQTHNITHLNGNNLSGSLPDELSNLSNLSRFLVDENQLSGPIPESFANLTNVKHLHMNNNSFNGQIPPSLSKLPNLLHSLVDNNNLSGYLPPEFSMLKNLRILQLDNNNFSGSGIPSTYANLSNLIKLGKT</sequence>
<protein>
    <submittedName>
        <fullName evidence="7">Uncharacterized protein</fullName>
    </submittedName>
</protein>
<organism evidence="7 8">
    <name type="scientific">Crotalaria pallida</name>
    <name type="common">Smooth rattlebox</name>
    <name type="synonym">Crotalaria striata</name>
    <dbReference type="NCBI Taxonomy" id="3830"/>
    <lineage>
        <taxon>Eukaryota</taxon>
        <taxon>Viridiplantae</taxon>
        <taxon>Streptophyta</taxon>
        <taxon>Embryophyta</taxon>
        <taxon>Tracheophyta</taxon>
        <taxon>Spermatophyta</taxon>
        <taxon>Magnoliopsida</taxon>
        <taxon>eudicotyledons</taxon>
        <taxon>Gunneridae</taxon>
        <taxon>Pentapetalae</taxon>
        <taxon>rosids</taxon>
        <taxon>fabids</taxon>
        <taxon>Fabales</taxon>
        <taxon>Fabaceae</taxon>
        <taxon>Papilionoideae</taxon>
        <taxon>50 kb inversion clade</taxon>
        <taxon>genistoids sensu lato</taxon>
        <taxon>core genistoids</taxon>
        <taxon>Crotalarieae</taxon>
        <taxon>Crotalaria</taxon>
    </lineage>
</organism>
<dbReference type="FunFam" id="3.80.10.10:FF:000041">
    <property type="entry name" value="LRR receptor-like serine/threonine-protein kinase ERECTA"/>
    <property type="match status" value="1"/>
</dbReference>
<dbReference type="PANTHER" id="PTHR45974">
    <property type="entry name" value="RECEPTOR-LIKE PROTEIN 55"/>
    <property type="match status" value="1"/>
</dbReference>
<keyword evidence="8" id="KW-1185">Reference proteome</keyword>
<reference evidence="7 8" key="1">
    <citation type="submission" date="2024-01" db="EMBL/GenBank/DDBJ databases">
        <title>The genomes of 5 underutilized Papilionoideae crops provide insights into root nodulation and disease resistanc.</title>
        <authorList>
            <person name="Yuan L."/>
        </authorList>
    </citation>
    <scope>NUCLEOTIDE SEQUENCE [LARGE SCALE GENOMIC DNA]</scope>
    <source>
        <strain evidence="7">ZHUSHIDOU_FW_LH</strain>
        <tissue evidence="7">Leaf</tissue>
    </source>
</reference>
<evidence type="ECO:0000256" key="3">
    <source>
        <dbReference type="ARBA" id="ARBA00022729"/>
    </source>
</evidence>
<dbReference type="InterPro" id="IPR043502">
    <property type="entry name" value="DNA/RNA_pol_sf"/>
</dbReference>
<keyword evidence="4" id="KW-0677">Repeat</keyword>
<comment type="subcellular location">
    <subcellularLocation>
        <location evidence="1">Membrane</location>
    </subcellularLocation>
</comment>
<evidence type="ECO:0000313" key="8">
    <source>
        <dbReference type="Proteomes" id="UP001372338"/>
    </source>
</evidence>
<name>A0AAN9EJV8_CROPI</name>
<dbReference type="PANTHER" id="PTHR45974:SF216">
    <property type="entry name" value="PROTEIN KINASE DOMAIN-CONTAINING PROTEIN"/>
    <property type="match status" value="1"/>
</dbReference>
<dbReference type="SUPFAM" id="SSF52058">
    <property type="entry name" value="L domain-like"/>
    <property type="match status" value="1"/>
</dbReference>
<keyword evidence="3" id="KW-0732">Signal</keyword>
<comment type="caution">
    <text evidence="7">The sequence shown here is derived from an EMBL/GenBank/DDBJ whole genome shotgun (WGS) entry which is preliminary data.</text>
</comment>
<keyword evidence="2" id="KW-0433">Leucine-rich repeat</keyword>
<proteinExistence type="predicted"/>
<keyword evidence="6" id="KW-0325">Glycoprotein</keyword>
<dbReference type="GO" id="GO:0016020">
    <property type="term" value="C:membrane"/>
    <property type="evidence" value="ECO:0007669"/>
    <property type="project" value="UniProtKB-SubCell"/>
</dbReference>
<dbReference type="InterPro" id="IPR001611">
    <property type="entry name" value="Leu-rich_rpt"/>
</dbReference>
<dbReference type="SUPFAM" id="SSF56672">
    <property type="entry name" value="DNA/RNA polymerases"/>
    <property type="match status" value="1"/>
</dbReference>
<evidence type="ECO:0000313" key="7">
    <source>
        <dbReference type="EMBL" id="KAK7258932.1"/>
    </source>
</evidence>
<evidence type="ECO:0000256" key="5">
    <source>
        <dbReference type="ARBA" id="ARBA00023136"/>
    </source>
</evidence>
<dbReference type="Pfam" id="PF00560">
    <property type="entry name" value="LRR_1"/>
    <property type="match status" value="4"/>
</dbReference>
<accession>A0AAN9EJV8</accession>
<evidence type="ECO:0000256" key="2">
    <source>
        <dbReference type="ARBA" id="ARBA00022614"/>
    </source>
</evidence>
<evidence type="ECO:0000256" key="1">
    <source>
        <dbReference type="ARBA" id="ARBA00004370"/>
    </source>
</evidence>
<dbReference type="EMBL" id="JAYWIO010000005">
    <property type="protein sequence ID" value="KAK7258932.1"/>
    <property type="molecule type" value="Genomic_DNA"/>
</dbReference>
<gene>
    <name evidence="7" type="ORF">RIF29_24524</name>
</gene>
<dbReference type="AlphaFoldDB" id="A0AAN9EJV8"/>
<keyword evidence="5" id="KW-0472">Membrane</keyword>